<comment type="caution">
    <text evidence="1">The sequence shown here is derived from an EMBL/GenBank/DDBJ whole genome shotgun (WGS) entry which is preliminary data.</text>
</comment>
<dbReference type="AlphaFoldDB" id="A0A1Y2HXA4"/>
<dbReference type="OrthoDB" id="60283at2759"/>
<dbReference type="SUPFAM" id="SSF140860">
    <property type="entry name" value="Pseudo ankyrin repeat-like"/>
    <property type="match status" value="1"/>
</dbReference>
<proteinExistence type="predicted"/>
<accession>A0A1Y2HXA4</accession>
<dbReference type="PANTHER" id="PTHR46586">
    <property type="entry name" value="ANKYRIN REPEAT-CONTAINING PROTEIN"/>
    <property type="match status" value="1"/>
</dbReference>
<protein>
    <recommendedName>
        <fullName evidence="3">Ankyrin repeat-containing domain protein</fullName>
    </recommendedName>
</protein>
<sequence>MSRRDALPTLPLNVQELVLAVIASLDEPPTPFLTLIHVLPPTVVPAAFCSALCTAIKDDFNHVRKGFTGLFRGGDHAHSRFLKLLKPARDHYALGKAIISAACMAGNLSVLDWWKSMPETDPELWMASSSVDAVNGAIAAGHFHVVQWWTRQGHHLPAVSIDSIKKVVERGDTDMLEHLYQKSENEAVFDPVTVLEVAVALGGTDALDWYATLSDPEITDNMWESASCGGHVTVLDWFVKMLWPLPADVEDCVDSAAENGHVNVLDWFFANAGPGSFRYSVWALDKASENGHLAVLEWFALSGLELRFTPQAYLDACEKRHVAVIEWWNKCNLYKQMLVGPSAQMMALGRVPKDSAMLAAFGCGDLIVNQDLMTMDELQFGQVVRQACGFGHVHLLQELQPLIKVKTTNDLVLFYFVSDVIENNQVACLKWLVAQFGKRCWDYANDLNQMLEMNQVISDCAAQGHVEMLTYLNGMGMLESVRSECLEQAAQFASLCVLDLFYAFGWISTAVETSPHRDTVIQAAARSGQISVLEWWQERNLPAPSPRTVTKAIDLASFHGRALVLEWWLKESGWSFLFSEQALWNSIRCERSKNRSSVIRWWINSGLVNGLCMLETLKSAKGCHEI</sequence>
<name>A0A1Y2HXA4_9FUNG</name>
<evidence type="ECO:0000313" key="2">
    <source>
        <dbReference type="Proteomes" id="UP000193411"/>
    </source>
</evidence>
<organism evidence="1 2">
    <name type="scientific">Catenaria anguillulae PL171</name>
    <dbReference type="NCBI Taxonomy" id="765915"/>
    <lineage>
        <taxon>Eukaryota</taxon>
        <taxon>Fungi</taxon>
        <taxon>Fungi incertae sedis</taxon>
        <taxon>Blastocladiomycota</taxon>
        <taxon>Blastocladiomycetes</taxon>
        <taxon>Blastocladiales</taxon>
        <taxon>Catenariaceae</taxon>
        <taxon>Catenaria</taxon>
    </lineage>
</organism>
<dbReference type="InterPro" id="IPR052050">
    <property type="entry name" value="SecEffector_AnkRepeat"/>
</dbReference>
<dbReference type="EMBL" id="MCFL01000008">
    <property type="protein sequence ID" value="ORZ38584.1"/>
    <property type="molecule type" value="Genomic_DNA"/>
</dbReference>
<dbReference type="InterPro" id="IPR036770">
    <property type="entry name" value="Ankyrin_rpt-contain_sf"/>
</dbReference>
<dbReference type="PANTHER" id="PTHR46586:SF3">
    <property type="entry name" value="ANKYRIN REPEAT-CONTAINING PROTEIN"/>
    <property type="match status" value="1"/>
</dbReference>
<dbReference type="Proteomes" id="UP000193411">
    <property type="component" value="Unassembled WGS sequence"/>
</dbReference>
<evidence type="ECO:0000313" key="1">
    <source>
        <dbReference type="EMBL" id="ORZ38584.1"/>
    </source>
</evidence>
<gene>
    <name evidence="1" type="ORF">BCR44DRAFT_1497192</name>
</gene>
<dbReference type="Gene3D" id="1.25.40.20">
    <property type="entry name" value="Ankyrin repeat-containing domain"/>
    <property type="match status" value="1"/>
</dbReference>
<reference evidence="1 2" key="1">
    <citation type="submission" date="2016-07" db="EMBL/GenBank/DDBJ databases">
        <title>Pervasive Adenine N6-methylation of Active Genes in Fungi.</title>
        <authorList>
            <consortium name="DOE Joint Genome Institute"/>
            <person name="Mondo S.J."/>
            <person name="Dannebaum R.O."/>
            <person name="Kuo R.C."/>
            <person name="Labutti K."/>
            <person name="Haridas S."/>
            <person name="Kuo A."/>
            <person name="Salamov A."/>
            <person name="Ahrendt S.R."/>
            <person name="Lipzen A."/>
            <person name="Sullivan W."/>
            <person name="Andreopoulos W.B."/>
            <person name="Clum A."/>
            <person name="Lindquist E."/>
            <person name="Daum C."/>
            <person name="Ramamoorthy G.K."/>
            <person name="Gryganskyi A."/>
            <person name="Culley D."/>
            <person name="Magnuson J.K."/>
            <person name="James T.Y."/>
            <person name="O'Malley M.A."/>
            <person name="Stajich J.E."/>
            <person name="Spatafora J.W."/>
            <person name="Visel A."/>
            <person name="Grigoriev I.V."/>
        </authorList>
    </citation>
    <scope>NUCLEOTIDE SEQUENCE [LARGE SCALE GENOMIC DNA]</scope>
    <source>
        <strain evidence="1 2">PL171</strain>
    </source>
</reference>
<keyword evidence="2" id="KW-1185">Reference proteome</keyword>
<evidence type="ECO:0008006" key="3">
    <source>
        <dbReference type="Google" id="ProtNLM"/>
    </source>
</evidence>